<evidence type="ECO:0000313" key="10">
    <source>
        <dbReference type="Proteomes" id="UP000249203"/>
    </source>
</evidence>
<evidence type="ECO:0000256" key="3">
    <source>
        <dbReference type="ARBA" id="ARBA00022475"/>
    </source>
</evidence>
<comment type="caution">
    <text evidence="8">The sequence shown here is derived from an EMBL/GenBank/DDBJ whole genome shotgun (WGS) entry which is preliminary data.</text>
</comment>
<keyword evidence="11" id="KW-1185">Reference proteome</keyword>
<feature type="transmembrane region" description="Helical" evidence="7">
    <location>
        <begin position="57"/>
        <end position="77"/>
    </location>
</feature>
<evidence type="ECO:0000313" key="9">
    <source>
        <dbReference type="EMBL" id="RUO24773.1"/>
    </source>
</evidence>
<keyword evidence="4 7" id="KW-0812">Transmembrane</keyword>
<comment type="similarity">
    <text evidence="2">Belongs to the CPA3 antiporters (TC 2.A.63) subunit E family.</text>
</comment>
<dbReference type="PANTHER" id="PTHR34584:SF1">
    <property type="entry name" value="NA(+)_H(+) ANTIPORTER SUBUNIT E1"/>
    <property type="match status" value="1"/>
</dbReference>
<evidence type="ECO:0000313" key="8">
    <source>
        <dbReference type="EMBL" id="RAJ98412.1"/>
    </source>
</evidence>
<evidence type="ECO:0000256" key="6">
    <source>
        <dbReference type="ARBA" id="ARBA00023136"/>
    </source>
</evidence>
<feature type="transmembrane region" description="Helical" evidence="7">
    <location>
        <begin position="12"/>
        <end position="37"/>
    </location>
</feature>
<keyword evidence="3" id="KW-1003">Cell membrane</keyword>
<evidence type="ECO:0000256" key="2">
    <source>
        <dbReference type="ARBA" id="ARBA00006228"/>
    </source>
</evidence>
<reference evidence="8 10" key="2">
    <citation type="submission" date="2018-06" db="EMBL/GenBank/DDBJ databases">
        <title>Genomic Encyclopedia of Type Strains, Phase III (KMG-III): the genomes of soil and plant-associated and newly described type strains.</title>
        <authorList>
            <person name="Whitman W."/>
        </authorList>
    </citation>
    <scope>NUCLEOTIDE SEQUENCE [LARGE SCALE GENOMIC DNA]</scope>
    <source>
        <strain evidence="8 10">CGMCC 1.15366</strain>
    </source>
</reference>
<name>A0A327WYD4_9GAMM</name>
<evidence type="ECO:0000256" key="5">
    <source>
        <dbReference type="ARBA" id="ARBA00022989"/>
    </source>
</evidence>
<evidence type="ECO:0000256" key="4">
    <source>
        <dbReference type="ARBA" id="ARBA00022692"/>
    </source>
</evidence>
<accession>A0A327WYD4</accession>
<gene>
    <name evidence="8" type="ORF">B0I24_105165</name>
    <name evidence="9" type="ORF">CWE07_06930</name>
</gene>
<dbReference type="Proteomes" id="UP000287865">
    <property type="component" value="Unassembled WGS sequence"/>
</dbReference>
<evidence type="ECO:0000313" key="11">
    <source>
        <dbReference type="Proteomes" id="UP000287865"/>
    </source>
</evidence>
<dbReference type="AlphaFoldDB" id="A0A327WYD4"/>
<sequence>MIAFVWNLLLALMWVILTGNIGGMNLLFGFFIGYLVLGVMQRQVPVLRGYTKRLPKLFGFSVFFIKELIQANLTVAFDIITPVWHMKPGVIAYELDAETEVEITLVANFISLTPGTLSLDVSDDRRVLYIHAMFLDDEDELRTSLKKLERKVLKLLR</sequence>
<evidence type="ECO:0000256" key="1">
    <source>
        <dbReference type="ARBA" id="ARBA00004651"/>
    </source>
</evidence>
<protein>
    <submittedName>
        <fullName evidence="8">Multisubunit sodium/proton antiporter MrpE subunit</fullName>
    </submittedName>
    <submittedName>
        <fullName evidence="9">Na+/H+ antiporter subunit E</fullName>
    </submittedName>
</protein>
<keyword evidence="5 7" id="KW-1133">Transmembrane helix</keyword>
<dbReference type="EMBL" id="QLMD01000005">
    <property type="protein sequence ID" value="RAJ98412.1"/>
    <property type="molecule type" value="Genomic_DNA"/>
</dbReference>
<dbReference type="RefSeq" id="WP_111569247.1">
    <property type="nucleotide sequence ID" value="NZ_PIPK01000005.1"/>
</dbReference>
<dbReference type="PANTHER" id="PTHR34584">
    <property type="entry name" value="NA(+)/H(+) ANTIPORTER SUBUNIT E1"/>
    <property type="match status" value="1"/>
</dbReference>
<evidence type="ECO:0000256" key="7">
    <source>
        <dbReference type="SAM" id="Phobius"/>
    </source>
</evidence>
<proteinExistence type="inferred from homology"/>
<dbReference type="InterPro" id="IPR002758">
    <property type="entry name" value="Cation_antiport_E"/>
</dbReference>
<dbReference type="EMBL" id="PIPK01000005">
    <property type="protein sequence ID" value="RUO24773.1"/>
    <property type="molecule type" value="Genomic_DNA"/>
</dbReference>
<keyword evidence="6 7" id="KW-0472">Membrane</keyword>
<dbReference type="OrthoDB" id="9807187at2"/>
<comment type="subcellular location">
    <subcellularLocation>
        <location evidence="1">Cell membrane</location>
        <topology evidence="1">Multi-pass membrane protein</topology>
    </subcellularLocation>
</comment>
<dbReference type="GO" id="GO:0008324">
    <property type="term" value="F:monoatomic cation transmembrane transporter activity"/>
    <property type="evidence" value="ECO:0007669"/>
    <property type="project" value="InterPro"/>
</dbReference>
<dbReference type="GO" id="GO:0005886">
    <property type="term" value="C:plasma membrane"/>
    <property type="evidence" value="ECO:0007669"/>
    <property type="project" value="UniProtKB-SubCell"/>
</dbReference>
<dbReference type="Proteomes" id="UP000249203">
    <property type="component" value="Unassembled WGS sequence"/>
</dbReference>
<organism evidence="8 10">
    <name type="scientific">Aliidiomarina maris</name>
    <dbReference type="NCBI Taxonomy" id="531312"/>
    <lineage>
        <taxon>Bacteria</taxon>
        <taxon>Pseudomonadati</taxon>
        <taxon>Pseudomonadota</taxon>
        <taxon>Gammaproteobacteria</taxon>
        <taxon>Alteromonadales</taxon>
        <taxon>Idiomarinaceae</taxon>
        <taxon>Aliidiomarina</taxon>
    </lineage>
</organism>
<dbReference type="Pfam" id="PF01899">
    <property type="entry name" value="MNHE"/>
    <property type="match status" value="1"/>
</dbReference>
<reference evidence="9 11" key="1">
    <citation type="journal article" date="2018" name="Front. Microbiol.">
        <title>Genome-Based Analysis Reveals the Taxonomy and Diversity of the Family Idiomarinaceae.</title>
        <authorList>
            <person name="Liu Y."/>
            <person name="Lai Q."/>
            <person name="Shao Z."/>
        </authorList>
    </citation>
    <scope>NUCLEOTIDE SEQUENCE [LARGE SCALE GENOMIC DNA]</scope>
    <source>
        <strain evidence="9 11">CF12-14</strain>
    </source>
</reference>
<dbReference type="PIRSF" id="PIRSF019239">
    <property type="entry name" value="MrpE"/>
    <property type="match status" value="1"/>
</dbReference>